<dbReference type="InterPro" id="IPR038373">
    <property type="entry name" value="Restrct_endonuc_II_HindIII_sf"/>
</dbReference>
<dbReference type="EMBL" id="CP065592">
    <property type="protein sequence ID" value="QPQ54473.1"/>
    <property type="molecule type" value="Genomic_DNA"/>
</dbReference>
<reference evidence="2 3" key="1">
    <citation type="submission" date="2020-11" db="EMBL/GenBank/DDBJ databases">
        <title>Genome seq and assembly of Sphingosinicella sp.</title>
        <authorList>
            <person name="Chhetri G."/>
        </authorList>
    </citation>
    <scope>NUCLEOTIDE SEQUENCE [LARGE SCALE GENOMIC DNA]</scope>
    <source>
        <strain evidence="2 3">UDD2</strain>
    </source>
</reference>
<evidence type="ECO:0000256" key="1">
    <source>
        <dbReference type="SAM" id="MobiDB-lite"/>
    </source>
</evidence>
<dbReference type="AlphaFoldDB" id="A0A7T2LLK5"/>
<organism evidence="2 3">
    <name type="scientific">Allosphingosinicella flava</name>
    <dbReference type="NCBI Taxonomy" id="2771430"/>
    <lineage>
        <taxon>Bacteria</taxon>
        <taxon>Pseudomonadati</taxon>
        <taxon>Pseudomonadota</taxon>
        <taxon>Alphaproteobacteria</taxon>
        <taxon>Sphingomonadales</taxon>
        <taxon>Sphingomonadaceae</taxon>
        <taxon>Allosphingosinicella</taxon>
    </lineage>
</organism>
<evidence type="ECO:0000313" key="3">
    <source>
        <dbReference type="Proteomes" id="UP000594873"/>
    </source>
</evidence>
<keyword evidence="3" id="KW-1185">Reference proteome</keyword>
<dbReference type="KEGG" id="sflv:IC614_09000"/>
<feature type="compositionally biased region" description="Polar residues" evidence="1">
    <location>
        <begin position="125"/>
        <end position="137"/>
    </location>
</feature>
<keyword evidence="2" id="KW-0378">Hydrolase</keyword>
<dbReference type="Gene3D" id="3.40.91.70">
    <property type="entry name" value="Type II restriction endonuclease, HindIII"/>
    <property type="match status" value="1"/>
</dbReference>
<dbReference type="RefSeq" id="WP_200970999.1">
    <property type="nucleotide sequence ID" value="NZ_CP065592.1"/>
</dbReference>
<dbReference type="GO" id="GO:0004519">
    <property type="term" value="F:endonuclease activity"/>
    <property type="evidence" value="ECO:0007669"/>
    <property type="project" value="UniProtKB-KW"/>
</dbReference>
<sequence length="137" mass="15300">MFPRSITSKAVERRRYWLEEIVQLSDNFGTDSTRLQAELAAEVDRDGATAVIDHLRFCGNIPERYEHDSSEEKLYSKYTDVVLAKALEQLGLRTAVLVERGDSADVEAVADEQVAPALAPRLSCPHSTSPPRNNERA</sequence>
<feature type="region of interest" description="Disordered" evidence="1">
    <location>
        <begin position="117"/>
        <end position="137"/>
    </location>
</feature>
<name>A0A7T2LLK5_9SPHN</name>
<dbReference type="Proteomes" id="UP000594873">
    <property type="component" value="Chromosome"/>
</dbReference>
<dbReference type="InterPro" id="IPR019043">
    <property type="entry name" value="Restrct_endonuc_II_HindIII"/>
</dbReference>
<accession>A0A7T2LLK5</accession>
<proteinExistence type="predicted"/>
<protein>
    <submittedName>
        <fullName evidence="2">HindIII family type II restriction endonuclease</fullName>
    </submittedName>
</protein>
<evidence type="ECO:0000313" key="2">
    <source>
        <dbReference type="EMBL" id="QPQ54473.1"/>
    </source>
</evidence>
<keyword evidence="2" id="KW-0255">Endonuclease</keyword>
<gene>
    <name evidence="2" type="ORF">IC614_09000</name>
</gene>
<dbReference type="Pfam" id="PF09518">
    <property type="entry name" value="RE_HindIII"/>
    <property type="match status" value="1"/>
</dbReference>
<keyword evidence="2" id="KW-0540">Nuclease</keyword>